<organism evidence="1 2">
    <name type="scientific">Pseudomonas phage VB_PaeP_VL1</name>
    <dbReference type="NCBI Taxonomy" id="2894395"/>
    <lineage>
        <taxon>Viruses</taxon>
        <taxon>Duplodnaviria</taxon>
        <taxon>Heunggongvirae</taxon>
        <taxon>Uroviricota</taxon>
        <taxon>Caudoviricetes</taxon>
        <taxon>Schitoviridae</taxon>
        <taxon>Migulavirinae</taxon>
        <taxon>Litunavirus</taxon>
        <taxon>Litunavirus Vl1</taxon>
    </lineage>
</organism>
<sequence>MQIMSALGGCESGAQATNLINTGFRQDAYSLVTTAASTHLGESVGEIKRSDIKTATMTHFYGSKAEPKNLFGEDTPELEAFYQGVEMVAPIANEMRDDLINTWQPYAMKHSWVLPDNFHSIVKSTDVFETRVEVDEMEGASFEYIYKQDCGVERAVKNAANVIHSIDAYVLRSMHRRCNYDREAITKVMQLVWGELMDRHSGECEAGETLDDKLAVYEDLYDRTNMVDAVIFNHINAVNVRQLETDHLEAMCALWDTMRVHEPFELVTVHDEFKCHPNFCNEMRQHYINIFAELADSNVLDDIVHQITGSHVSYDRSIHNLSELIRESEYALS</sequence>
<dbReference type="SUPFAM" id="SSF56672">
    <property type="entry name" value="DNA/RNA polymerases"/>
    <property type="match status" value="1"/>
</dbReference>
<proteinExistence type="predicted"/>
<accession>A0AAE8YZC3</accession>
<name>A0AAE8YZC3_9CAUD</name>
<gene>
    <name evidence="1" type="ORF">vBPaePVL1_26</name>
</gene>
<reference evidence="1 2" key="1">
    <citation type="submission" date="2021-10" db="EMBL/GenBank/DDBJ databases">
        <authorList>
            <person name="Lerdsittikul V."/>
            <person name="Apiratwarrasakul S."/>
            <person name="Thongdee M."/>
        </authorList>
    </citation>
    <scope>NUCLEOTIDE SEQUENCE [LARGE SCALE GENOMIC DNA]</scope>
</reference>
<keyword evidence="2" id="KW-1185">Reference proteome</keyword>
<evidence type="ECO:0000313" key="1">
    <source>
        <dbReference type="EMBL" id="UGV19822.1"/>
    </source>
</evidence>
<evidence type="ECO:0000313" key="2">
    <source>
        <dbReference type="Proteomes" id="UP000827603"/>
    </source>
</evidence>
<protein>
    <submittedName>
        <fullName evidence="1">RNA polymerase large subunit</fullName>
    </submittedName>
</protein>
<dbReference type="InterPro" id="IPR043502">
    <property type="entry name" value="DNA/RNA_pol_sf"/>
</dbReference>
<dbReference type="Proteomes" id="UP000827603">
    <property type="component" value="Segment"/>
</dbReference>
<dbReference type="EMBL" id="OK665488">
    <property type="protein sequence ID" value="UGV19822.1"/>
    <property type="molecule type" value="Genomic_DNA"/>
</dbReference>